<keyword evidence="7" id="KW-0472">Membrane</keyword>
<keyword evidence="3" id="KW-0964">Secreted</keyword>
<reference evidence="12" key="1">
    <citation type="journal article" date="2019" name="Int. J. Syst. Evol. Microbiol.">
        <title>The Global Catalogue of Microorganisms (GCM) 10K type strain sequencing project: providing services to taxonomists for standard genome sequencing and annotation.</title>
        <authorList>
            <consortium name="The Broad Institute Genomics Platform"/>
            <consortium name="The Broad Institute Genome Sequencing Center for Infectious Disease"/>
            <person name="Wu L."/>
            <person name="Ma J."/>
        </authorList>
    </citation>
    <scope>NUCLEOTIDE SEQUENCE [LARGE SCALE GENOMIC DNA]</scope>
    <source>
        <strain evidence="12">CECT 7184</strain>
    </source>
</reference>
<keyword evidence="4 8" id="KW-0732">Signal</keyword>
<proteinExistence type="predicted"/>
<feature type="domain" description="Excalibur calcium-binding" evidence="10">
    <location>
        <begin position="31"/>
        <end position="70"/>
    </location>
</feature>
<keyword evidence="7" id="KW-1133">Transmembrane helix</keyword>
<keyword evidence="7" id="KW-0812">Transmembrane</keyword>
<feature type="transmembrane region" description="Helical" evidence="7">
    <location>
        <begin position="159"/>
        <end position="177"/>
    </location>
</feature>
<feature type="chain" id="PRO_5045653566" evidence="8">
    <location>
        <begin position="24"/>
        <end position="183"/>
    </location>
</feature>
<evidence type="ECO:0000256" key="5">
    <source>
        <dbReference type="ARBA" id="ARBA00023088"/>
    </source>
</evidence>
<evidence type="ECO:0000313" key="12">
    <source>
        <dbReference type="Proteomes" id="UP001596142"/>
    </source>
</evidence>
<feature type="signal peptide" evidence="8">
    <location>
        <begin position="1"/>
        <end position="23"/>
    </location>
</feature>
<dbReference type="Pfam" id="PF00746">
    <property type="entry name" value="Gram_pos_anchor"/>
    <property type="match status" value="1"/>
</dbReference>
<evidence type="ECO:0000313" key="11">
    <source>
        <dbReference type="EMBL" id="MFC5711725.1"/>
    </source>
</evidence>
<evidence type="ECO:0000259" key="9">
    <source>
        <dbReference type="Pfam" id="PF00746"/>
    </source>
</evidence>
<evidence type="ECO:0000256" key="4">
    <source>
        <dbReference type="ARBA" id="ARBA00022729"/>
    </source>
</evidence>
<organism evidence="11 12">
    <name type="scientific">Thalassorhabdus alkalitolerans</name>
    <dbReference type="NCBI Taxonomy" id="2282697"/>
    <lineage>
        <taxon>Bacteria</taxon>
        <taxon>Bacillati</taxon>
        <taxon>Bacillota</taxon>
        <taxon>Bacilli</taxon>
        <taxon>Bacillales</taxon>
        <taxon>Bacillaceae</taxon>
        <taxon>Thalassorhabdus</taxon>
    </lineage>
</organism>
<name>A0ABW0YK17_9BACI</name>
<keyword evidence="2" id="KW-0134">Cell wall</keyword>
<dbReference type="Proteomes" id="UP001596142">
    <property type="component" value="Unassembled WGS sequence"/>
</dbReference>
<evidence type="ECO:0000256" key="6">
    <source>
        <dbReference type="SAM" id="MobiDB-lite"/>
    </source>
</evidence>
<comment type="subcellular location">
    <subcellularLocation>
        <location evidence="1">Secreted</location>
        <location evidence="1">Cell wall</location>
        <topology evidence="1">Peptidoglycan-anchor</topology>
    </subcellularLocation>
</comment>
<keyword evidence="5" id="KW-0572">Peptidoglycan-anchor</keyword>
<dbReference type="EMBL" id="JBHSOZ010000003">
    <property type="protein sequence ID" value="MFC5711725.1"/>
    <property type="molecule type" value="Genomic_DNA"/>
</dbReference>
<dbReference type="RefSeq" id="WP_385938389.1">
    <property type="nucleotide sequence ID" value="NZ_JBHSOZ010000003.1"/>
</dbReference>
<evidence type="ECO:0000256" key="8">
    <source>
        <dbReference type="SAM" id="SignalP"/>
    </source>
</evidence>
<gene>
    <name evidence="11" type="ORF">ACFPU1_02915</name>
</gene>
<dbReference type="InterPro" id="IPR008613">
    <property type="entry name" value="Excalibur_Ca-bd_domain"/>
</dbReference>
<evidence type="ECO:0000256" key="3">
    <source>
        <dbReference type="ARBA" id="ARBA00022525"/>
    </source>
</evidence>
<dbReference type="InterPro" id="IPR019931">
    <property type="entry name" value="LPXTG_anchor"/>
</dbReference>
<accession>A0ABW0YK17</accession>
<feature type="compositionally biased region" description="Acidic residues" evidence="6">
    <location>
        <begin position="92"/>
        <end position="132"/>
    </location>
</feature>
<dbReference type="NCBIfam" id="TIGR01167">
    <property type="entry name" value="LPXTG_anchor"/>
    <property type="match status" value="1"/>
</dbReference>
<evidence type="ECO:0000256" key="7">
    <source>
        <dbReference type="SAM" id="Phobius"/>
    </source>
</evidence>
<dbReference type="Pfam" id="PF05901">
    <property type="entry name" value="Excalibur"/>
    <property type="match status" value="1"/>
</dbReference>
<protein>
    <submittedName>
        <fullName evidence="11">Excalibur calcium-binding domain-containing protein</fullName>
    </submittedName>
</protein>
<evidence type="ECO:0000256" key="1">
    <source>
        <dbReference type="ARBA" id="ARBA00004168"/>
    </source>
</evidence>
<evidence type="ECO:0000256" key="2">
    <source>
        <dbReference type="ARBA" id="ARBA00022512"/>
    </source>
</evidence>
<keyword evidence="12" id="KW-1185">Reference proteome</keyword>
<feature type="domain" description="Gram-positive cocci surface proteins LPxTG" evidence="9">
    <location>
        <begin position="148"/>
        <end position="180"/>
    </location>
</feature>
<sequence length="183" mass="19433">MVKKLSISLFGFVFLLMAALAFALPAGAQDRNCGDFNSGSEVWDFWESNGYHSQNDPHGLDGDSDGIPCESLTLPDYEAEFTAHEEAMTGTTEEDTTEDATEEEEAVEEEDAAEEATEEDGTEEEASEEDAEAAAPVKEDNGSEEEGGALPATATANPFMVLMGTLAAAGAAVLLTIRRRATV</sequence>
<comment type="caution">
    <text evidence="11">The sequence shown here is derived from an EMBL/GenBank/DDBJ whole genome shotgun (WGS) entry which is preliminary data.</text>
</comment>
<evidence type="ECO:0000259" key="10">
    <source>
        <dbReference type="Pfam" id="PF05901"/>
    </source>
</evidence>
<feature type="region of interest" description="Disordered" evidence="6">
    <location>
        <begin position="82"/>
        <end position="151"/>
    </location>
</feature>